<dbReference type="Proteomes" id="UP000435910">
    <property type="component" value="Unassembled WGS sequence"/>
</dbReference>
<dbReference type="AlphaFoldDB" id="A0A8B5YH27"/>
<comment type="caution">
    <text evidence="1">The sequence shown here is derived from an EMBL/GenBank/DDBJ whole genome shotgun (WGS) entry which is preliminary data.</text>
</comment>
<protein>
    <submittedName>
        <fullName evidence="1">Uncharacterized protein</fullName>
    </submittedName>
</protein>
<organism evidence="1 2">
    <name type="scientific">Bacillus licheniformis</name>
    <dbReference type="NCBI Taxonomy" id="1402"/>
    <lineage>
        <taxon>Bacteria</taxon>
        <taxon>Bacillati</taxon>
        <taxon>Bacillota</taxon>
        <taxon>Bacilli</taxon>
        <taxon>Bacillales</taxon>
        <taxon>Bacillaceae</taxon>
        <taxon>Bacillus</taxon>
    </lineage>
</organism>
<sequence>MKTKCNFIYFSYPKKEQYMKRFFTAARRFSYRVRRVKLFWEKANRFVLLNWN</sequence>
<proteinExistence type="predicted"/>
<gene>
    <name evidence="1" type="ORF">CHCC16736_2498</name>
</gene>
<dbReference type="EMBL" id="NILC01000009">
    <property type="protein sequence ID" value="TWL32110.1"/>
    <property type="molecule type" value="Genomic_DNA"/>
</dbReference>
<evidence type="ECO:0000313" key="1">
    <source>
        <dbReference type="EMBL" id="TWL32110.1"/>
    </source>
</evidence>
<reference evidence="1 2" key="1">
    <citation type="submission" date="2019-06" db="EMBL/GenBank/DDBJ databases">
        <title>Genome sequence analysis of &gt;100 Bacillus licheniformis strains suggests intrinsic resistance to this species.</title>
        <authorList>
            <person name="Wels M."/>
            <person name="Siezen R.J."/>
            <person name="Johansen E."/>
            <person name="Stuer-Lauridsen B."/>
            <person name="Bjerre K."/>
            <person name="Nielsen B.K.K."/>
        </authorList>
    </citation>
    <scope>NUCLEOTIDE SEQUENCE [LARGE SCALE GENOMIC DNA]</scope>
    <source>
        <strain evidence="1 2">BAC-16736</strain>
    </source>
</reference>
<name>A0A8B5YH27_BACLI</name>
<evidence type="ECO:0000313" key="2">
    <source>
        <dbReference type="Proteomes" id="UP000435910"/>
    </source>
</evidence>
<accession>A0A8B5YH27</accession>